<feature type="transmembrane region" description="Helical" evidence="1">
    <location>
        <begin position="55"/>
        <end position="76"/>
    </location>
</feature>
<organism evidence="2 3">
    <name type="scientific">Hymenobacter cellulosilyticus</name>
    <dbReference type="NCBI Taxonomy" id="2932248"/>
    <lineage>
        <taxon>Bacteria</taxon>
        <taxon>Pseudomonadati</taxon>
        <taxon>Bacteroidota</taxon>
        <taxon>Cytophagia</taxon>
        <taxon>Cytophagales</taxon>
        <taxon>Hymenobacteraceae</taxon>
        <taxon>Hymenobacter</taxon>
    </lineage>
</organism>
<evidence type="ECO:0000313" key="3">
    <source>
        <dbReference type="Proteomes" id="UP000831796"/>
    </source>
</evidence>
<dbReference type="EMBL" id="CP095046">
    <property type="protein sequence ID" value="UOQ70411.1"/>
    <property type="molecule type" value="Genomic_DNA"/>
</dbReference>
<keyword evidence="1" id="KW-1133">Transmembrane helix</keyword>
<gene>
    <name evidence="2" type="ORF">MUN79_16890</name>
</gene>
<feature type="transmembrane region" description="Helical" evidence="1">
    <location>
        <begin position="12"/>
        <end position="35"/>
    </location>
</feature>
<accession>A0A8T9Q1U2</accession>
<dbReference type="KEGG" id="hcu:MUN79_16890"/>
<dbReference type="RefSeq" id="WP_244673833.1">
    <property type="nucleotide sequence ID" value="NZ_CP095046.1"/>
</dbReference>
<sequence length="77" mass="8255">MRPLLLDETYVLGLMGNFILGVGLLVALVLFYTLLKVLQPSTSSTGKPHRSPFSIGCGIVLGILLLLVLLFLAPFLG</sequence>
<name>A0A8T9Q1U2_9BACT</name>
<evidence type="ECO:0000256" key="1">
    <source>
        <dbReference type="SAM" id="Phobius"/>
    </source>
</evidence>
<proteinExistence type="predicted"/>
<dbReference type="AlphaFoldDB" id="A0A8T9Q1U2"/>
<keyword evidence="1" id="KW-0812">Transmembrane</keyword>
<keyword evidence="1" id="KW-0472">Membrane</keyword>
<evidence type="ECO:0000313" key="2">
    <source>
        <dbReference type="EMBL" id="UOQ70411.1"/>
    </source>
</evidence>
<protein>
    <submittedName>
        <fullName evidence="2">Uncharacterized protein</fullName>
    </submittedName>
</protein>
<keyword evidence="3" id="KW-1185">Reference proteome</keyword>
<reference evidence="2" key="1">
    <citation type="submission" date="2022-04" db="EMBL/GenBank/DDBJ databases">
        <title>Hymenobacter sp. isolated from the air.</title>
        <authorList>
            <person name="Won M."/>
            <person name="Lee C.-M."/>
            <person name="Woen H.-Y."/>
            <person name="Kwon S.-W."/>
        </authorList>
    </citation>
    <scope>NUCLEOTIDE SEQUENCE</scope>
    <source>
        <strain evidence="2">5116S-3</strain>
    </source>
</reference>
<dbReference type="Proteomes" id="UP000831796">
    <property type="component" value="Chromosome"/>
</dbReference>